<evidence type="ECO:0000313" key="3">
    <source>
        <dbReference type="Proteomes" id="UP000683213"/>
    </source>
</evidence>
<feature type="region of interest" description="Disordered" evidence="1">
    <location>
        <begin position="220"/>
        <end position="252"/>
    </location>
</feature>
<dbReference type="GO" id="GO:0030246">
    <property type="term" value="F:carbohydrate binding"/>
    <property type="evidence" value="ECO:0007669"/>
    <property type="project" value="InterPro"/>
</dbReference>
<keyword evidence="2" id="KW-0121">Carboxypeptidase</keyword>
<organism evidence="2 3">
    <name type="scientific">Candidatus Iainarchaeum sp</name>
    <dbReference type="NCBI Taxonomy" id="3101447"/>
    <lineage>
        <taxon>Archaea</taxon>
        <taxon>Candidatus Iainarchaeota</taxon>
        <taxon>Candidatus Iainarchaeia</taxon>
        <taxon>Candidatus Iainarchaeales</taxon>
        <taxon>Candidatus Iainarchaeaceae</taxon>
        <taxon>Candidatus Iainarchaeum</taxon>
    </lineage>
</organism>
<evidence type="ECO:0000313" key="2">
    <source>
        <dbReference type="EMBL" id="MBS3058860.1"/>
    </source>
</evidence>
<proteinExistence type="predicted"/>
<comment type="caution">
    <text evidence="2">The sequence shown here is derived from an EMBL/GenBank/DDBJ whole genome shotgun (WGS) entry which is preliminary data.</text>
</comment>
<dbReference type="EMBL" id="JAGVWF010000004">
    <property type="protein sequence ID" value="MBS3058860.1"/>
    <property type="molecule type" value="Genomic_DNA"/>
</dbReference>
<dbReference type="Proteomes" id="UP000683213">
    <property type="component" value="Unassembled WGS sequence"/>
</dbReference>
<evidence type="ECO:0000256" key="1">
    <source>
        <dbReference type="SAM" id="MobiDB-lite"/>
    </source>
</evidence>
<sequence>MKGKFFAAFALFALLIVSGCISNEGTLLVNVFDVTEADDVESKPPFLPGATVEVYSNSGLAAIAKTDNNGKVSFELAVGDYDVVASKDGYGKEKQETTVSANQTTNLEFLLEKAGGGGGGGDSNVVSGGGSEGLVSPAFEIAYHRVWLNFDDGQGKIISAAAVAGFDSCFNVRMSTGTEAVCAEGKTYNQGEKCRYYLQETANNPNIDEDRCVLEISFEEGSSGKQGKRFFESDGNSSSIHRESIREISDSR</sequence>
<keyword evidence="2" id="KW-0645">Protease</keyword>
<dbReference type="InterPro" id="IPR013784">
    <property type="entry name" value="Carb-bd-like_fold"/>
</dbReference>
<dbReference type="AlphaFoldDB" id="A0A8T4L1T9"/>
<dbReference type="SUPFAM" id="SSF49452">
    <property type="entry name" value="Starch-binding domain-like"/>
    <property type="match status" value="1"/>
</dbReference>
<keyword evidence="2" id="KW-0378">Hydrolase</keyword>
<dbReference type="GO" id="GO:0004180">
    <property type="term" value="F:carboxypeptidase activity"/>
    <property type="evidence" value="ECO:0007669"/>
    <property type="project" value="UniProtKB-KW"/>
</dbReference>
<protein>
    <submittedName>
        <fullName evidence="2">Carboxypeptidase regulatory-like domain-containing protein</fullName>
    </submittedName>
</protein>
<name>A0A8T4L1T9_9ARCH</name>
<dbReference type="Pfam" id="PF13620">
    <property type="entry name" value="CarboxypepD_reg"/>
    <property type="match status" value="1"/>
</dbReference>
<reference evidence="2" key="2">
    <citation type="submission" date="2021-05" db="EMBL/GenBank/DDBJ databases">
        <title>Protein family content uncovers lineage relationships and bacterial pathway maintenance mechanisms in DPANN archaea.</title>
        <authorList>
            <person name="Castelle C.J."/>
            <person name="Meheust R."/>
            <person name="Jaffe A.L."/>
            <person name="Seitz K."/>
            <person name="Gong X."/>
            <person name="Baker B.J."/>
            <person name="Banfield J.F."/>
        </authorList>
    </citation>
    <scope>NUCLEOTIDE SEQUENCE</scope>
    <source>
        <strain evidence="2">RIFCSPHIGHO2_01_FULL_GW2011_AR10_43_9</strain>
    </source>
</reference>
<gene>
    <name evidence="2" type="ORF">J4224_00350</name>
</gene>
<dbReference type="PROSITE" id="PS51257">
    <property type="entry name" value="PROKAR_LIPOPROTEIN"/>
    <property type="match status" value="1"/>
</dbReference>
<feature type="compositionally biased region" description="Basic and acidic residues" evidence="1">
    <location>
        <begin position="240"/>
        <end position="252"/>
    </location>
</feature>
<reference evidence="2" key="1">
    <citation type="submission" date="2021-03" db="EMBL/GenBank/DDBJ databases">
        <authorList>
            <person name="Jaffe A."/>
        </authorList>
    </citation>
    <scope>NUCLEOTIDE SEQUENCE</scope>
    <source>
        <strain evidence="2">RIFCSPHIGHO2_01_FULL_GW2011_AR10_43_9</strain>
    </source>
</reference>
<accession>A0A8T4L1T9</accession>
<dbReference type="Gene3D" id="2.60.40.1120">
    <property type="entry name" value="Carboxypeptidase-like, regulatory domain"/>
    <property type="match status" value="1"/>
</dbReference>